<dbReference type="AlphaFoldDB" id="A0A4D7QU88"/>
<keyword evidence="1" id="KW-0812">Transmembrane</keyword>
<gene>
    <name evidence="2" type="ORF">E8L99_21225</name>
</gene>
<dbReference type="EMBL" id="CP039865">
    <property type="protein sequence ID" value="QCK88904.1"/>
    <property type="molecule type" value="Genomic_DNA"/>
</dbReference>
<dbReference type="Pfam" id="PF20587">
    <property type="entry name" value="DUF6789"/>
    <property type="match status" value="1"/>
</dbReference>
<reference evidence="2 3" key="1">
    <citation type="submission" date="2019-04" db="EMBL/GenBank/DDBJ databases">
        <title>Phreatobacter aquaticus sp. nov.</title>
        <authorList>
            <person name="Choi A."/>
            <person name="Baek K."/>
        </authorList>
    </citation>
    <scope>NUCLEOTIDE SEQUENCE [LARGE SCALE GENOMIC DNA]</scope>
    <source>
        <strain evidence="2 3">NMCR1094</strain>
    </source>
</reference>
<sequence>MFLKARLGILPAFQPYDSVQTTLVAAFGTGLPPSVLWILSFLNGAVVLGFLFGQAYRWLPGTCGATKGLVFGLTGWIAMGLLFFPMIGMGFFAAQSPAGAAASLLSLAMIVTYSVTMGMVYAALERAGKP</sequence>
<protein>
    <submittedName>
        <fullName evidence="2">Uncharacterized protein</fullName>
    </submittedName>
</protein>
<evidence type="ECO:0000313" key="3">
    <source>
        <dbReference type="Proteomes" id="UP000298588"/>
    </source>
</evidence>
<evidence type="ECO:0000256" key="1">
    <source>
        <dbReference type="SAM" id="Phobius"/>
    </source>
</evidence>
<dbReference type="Proteomes" id="UP000298588">
    <property type="component" value="Chromosome"/>
</dbReference>
<accession>A0A4D7QU88</accession>
<organism evidence="2 3">
    <name type="scientific">Phreatobacter aquaticus</name>
    <dbReference type="NCBI Taxonomy" id="2570229"/>
    <lineage>
        <taxon>Bacteria</taxon>
        <taxon>Pseudomonadati</taxon>
        <taxon>Pseudomonadota</taxon>
        <taxon>Alphaproteobacteria</taxon>
        <taxon>Hyphomicrobiales</taxon>
        <taxon>Phreatobacteraceae</taxon>
        <taxon>Phreatobacter</taxon>
    </lineage>
</organism>
<dbReference type="InterPro" id="IPR046739">
    <property type="entry name" value="DUF6789"/>
</dbReference>
<keyword evidence="1" id="KW-1133">Transmembrane helix</keyword>
<evidence type="ECO:0000313" key="2">
    <source>
        <dbReference type="EMBL" id="QCK88904.1"/>
    </source>
</evidence>
<name>A0A4D7QU88_9HYPH</name>
<dbReference type="OrthoDB" id="8230205at2"/>
<feature type="transmembrane region" description="Helical" evidence="1">
    <location>
        <begin position="100"/>
        <end position="124"/>
    </location>
</feature>
<proteinExistence type="predicted"/>
<feature type="transmembrane region" description="Helical" evidence="1">
    <location>
        <begin position="68"/>
        <end position="94"/>
    </location>
</feature>
<keyword evidence="3" id="KW-1185">Reference proteome</keyword>
<keyword evidence="1" id="KW-0472">Membrane</keyword>
<feature type="transmembrane region" description="Helical" evidence="1">
    <location>
        <begin position="35"/>
        <end position="56"/>
    </location>
</feature>
<dbReference type="KEGG" id="paqt:E8L99_21225"/>